<dbReference type="WBParaSite" id="ACAC_0000991201-mRNA-1">
    <property type="protein sequence ID" value="ACAC_0000991201-mRNA-1"/>
    <property type="gene ID" value="ACAC_0000991201"/>
</dbReference>
<keyword evidence="2" id="KW-1185">Reference proteome</keyword>
<evidence type="ECO:0000313" key="2">
    <source>
        <dbReference type="Proteomes" id="UP000035642"/>
    </source>
</evidence>
<dbReference type="AlphaFoldDB" id="A0A158PAR6"/>
<name>A0A158PAR6_ANGCA</name>
<evidence type="ECO:0000256" key="1">
    <source>
        <dbReference type="SAM" id="MobiDB-lite"/>
    </source>
</evidence>
<feature type="region of interest" description="Disordered" evidence="1">
    <location>
        <begin position="130"/>
        <end position="150"/>
    </location>
</feature>
<dbReference type="Proteomes" id="UP000035642">
    <property type="component" value="Unassembled WGS sequence"/>
</dbReference>
<feature type="compositionally biased region" description="Basic and acidic residues" evidence="1">
    <location>
        <begin position="130"/>
        <end position="144"/>
    </location>
</feature>
<sequence>MAGGVRVESYSTLISLENLPPYTYRVSTGIISLKKRIFQSPSSRTGLEGRSMSLGAMTVMSYDIWKAKCAAEKKRLEAEGKVAVDGKVDDDPMITASPPARKRAHTFVAMWSRCTLDGLHMDFAAAPLRRRDDGRGQDEPKEIPKVSPPNLKDKKGRYILLPTIPAMKVFVGEDAPAIVPTEPTNIPAIPATAAAQEKTVTTSTAPLGLPATMSLPATSVAVSLPPSLPRPSPIAVTATAPSFFHPSLANVAAVPPVVPTTTTHSPFTDQLLATLLPSSVLLQNAGLLQQSALAGLLSLATAPVITPPSTSCANDVLALLRAQQSAQLAAALALPNKNNLLPTSTPDDLIQSLLAQTRQPIFSHSL</sequence>
<protein>
    <submittedName>
        <fullName evidence="3">Homeobox domain-containing protein</fullName>
    </submittedName>
</protein>
<evidence type="ECO:0000313" key="3">
    <source>
        <dbReference type="WBParaSite" id="ACAC_0000991201-mRNA-1"/>
    </source>
</evidence>
<reference evidence="3" key="2">
    <citation type="submission" date="2016-04" db="UniProtKB">
        <authorList>
            <consortium name="WormBaseParasite"/>
        </authorList>
    </citation>
    <scope>IDENTIFICATION</scope>
</reference>
<dbReference type="STRING" id="6313.A0A158PAR6"/>
<reference evidence="2" key="1">
    <citation type="submission" date="2012-09" db="EMBL/GenBank/DDBJ databases">
        <authorList>
            <person name="Martin A.A."/>
        </authorList>
    </citation>
    <scope>NUCLEOTIDE SEQUENCE</scope>
</reference>
<organism evidence="2 3">
    <name type="scientific">Angiostrongylus cantonensis</name>
    <name type="common">Rat lungworm</name>
    <dbReference type="NCBI Taxonomy" id="6313"/>
    <lineage>
        <taxon>Eukaryota</taxon>
        <taxon>Metazoa</taxon>
        <taxon>Ecdysozoa</taxon>
        <taxon>Nematoda</taxon>
        <taxon>Chromadorea</taxon>
        <taxon>Rhabditida</taxon>
        <taxon>Rhabditina</taxon>
        <taxon>Rhabditomorpha</taxon>
        <taxon>Strongyloidea</taxon>
        <taxon>Metastrongylidae</taxon>
        <taxon>Angiostrongylus</taxon>
    </lineage>
</organism>
<accession>A0A158PAR6</accession>
<proteinExistence type="predicted"/>